<reference evidence="1" key="1">
    <citation type="submission" date="2023-03" db="EMBL/GenBank/DDBJ databases">
        <title>Massive genome expansion in bonnet fungi (Mycena s.s.) driven by repeated elements and novel gene families across ecological guilds.</title>
        <authorList>
            <consortium name="Lawrence Berkeley National Laboratory"/>
            <person name="Harder C.B."/>
            <person name="Miyauchi S."/>
            <person name="Viragh M."/>
            <person name="Kuo A."/>
            <person name="Thoen E."/>
            <person name="Andreopoulos B."/>
            <person name="Lu D."/>
            <person name="Skrede I."/>
            <person name="Drula E."/>
            <person name="Henrissat B."/>
            <person name="Morin E."/>
            <person name="Kohler A."/>
            <person name="Barry K."/>
            <person name="LaButti K."/>
            <person name="Morin E."/>
            <person name="Salamov A."/>
            <person name="Lipzen A."/>
            <person name="Mereny Z."/>
            <person name="Hegedus B."/>
            <person name="Baldrian P."/>
            <person name="Stursova M."/>
            <person name="Weitz H."/>
            <person name="Taylor A."/>
            <person name="Grigoriev I.V."/>
            <person name="Nagy L.G."/>
            <person name="Martin F."/>
            <person name="Kauserud H."/>
        </authorList>
    </citation>
    <scope>NUCLEOTIDE SEQUENCE</scope>
    <source>
        <strain evidence="1">CBHHK067</strain>
    </source>
</reference>
<proteinExistence type="predicted"/>
<gene>
    <name evidence="1" type="ORF">B0H17DRAFT_1146252</name>
</gene>
<dbReference type="EMBL" id="JARKIE010000303">
    <property type="protein sequence ID" value="KAJ7656192.1"/>
    <property type="molecule type" value="Genomic_DNA"/>
</dbReference>
<name>A0AAD7G4P5_MYCRO</name>
<organism evidence="1 2">
    <name type="scientific">Mycena rosella</name>
    <name type="common">Pink bonnet</name>
    <name type="synonym">Agaricus rosellus</name>
    <dbReference type="NCBI Taxonomy" id="1033263"/>
    <lineage>
        <taxon>Eukaryota</taxon>
        <taxon>Fungi</taxon>
        <taxon>Dikarya</taxon>
        <taxon>Basidiomycota</taxon>
        <taxon>Agaricomycotina</taxon>
        <taxon>Agaricomycetes</taxon>
        <taxon>Agaricomycetidae</taxon>
        <taxon>Agaricales</taxon>
        <taxon>Marasmiineae</taxon>
        <taxon>Mycenaceae</taxon>
        <taxon>Mycena</taxon>
    </lineage>
</organism>
<sequence>MHLTPNRLAYIPDLWFHMKFTGSMQFKTAIKCTFGQLGEHSMPELAAINRRSKCVPIWDNRDPVFDVVHGEASRQSQPGLLTLGHLKLDNDGSAGYDRCVAYGKQLANLESQHMDSDLCETSMIYITFQN</sequence>
<evidence type="ECO:0000313" key="1">
    <source>
        <dbReference type="EMBL" id="KAJ7656192.1"/>
    </source>
</evidence>
<keyword evidence="2" id="KW-1185">Reference proteome</keyword>
<accession>A0AAD7G4P5</accession>
<protein>
    <submittedName>
        <fullName evidence="1">Uncharacterized protein</fullName>
    </submittedName>
</protein>
<dbReference type="Proteomes" id="UP001221757">
    <property type="component" value="Unassembled WGS sequence"/>
</dbReference>
<comment type="caution">
    <text evidence="1">The sequence shown here is derived from an EMBL/GenBank/DDBJ whole genome shotgun (WGS) entry which is preliminary data.</text>
</comment>
<dbReference type="AlphaFoldDB" id="A0AAD7G4P5"/>
<evidence type="ECO:0000313" key="2">
    <source>
        <dbReference type="Proteomes" id="UP001221757"/>
    </source>
</evidence>